<comment type="caution">
    <text evidence="2">The sequence shown here is derived from an EMBL/GenBank/DDBJ whole genome shotgun (WGS) entry which is preliminary data.</text>
</comment>
<evidence type="ECO:0000313" key="3">
    <source>
        <dbReference type="Proteomes" id="UP001292913"/>
    </source>
</evidence>
<evidence type="ECO:0000259" key="1">
    <source>
        <dbReference type="Pfam" id="PF03235"/>
    </source>
</evidence>
<name>A0ABU5HQD0_9BACE</name>
<feature type="domain" description="GmrSD restriction endonucleases N-terminal" evidence="1">
    <location>
        <begin position="57"/>
        <end position="209"/>
    </location>
</feature>
<dbReference type="EMBL" id="JARZAK010000005">
    <property type="protein sequence ID" value="MDY7257949.1"/>
    <property type="molecule type" value="Genomic_DNA"/>
</dbReference>
<organism evidence="2 3">
    <name type="scientific">Bacteroides vicugnae</name>
    <dbReference type="NCBI Taxonomy" id="3037989"/>
    <lineage>
        <taxon>Bacteria</taxon>
        <taxon>Pseudomonadati</taxon>
        <taxon>Bacteroidota</taxon>
        <taxon>Bacteroidia</taxon>
        <taxon>Bacteroidales</taxon>
        <taxon>Bacteroidaceae</taxon>
        <taxon>Bacteroides</taxon>
    </lineage>
</organism>
<dbReference type="RefSeq" id="WP_258979865.1">
    <property type="nucleotide sequence ID" value="NZ_JARZAK010000005.1"/>
</dbReference>
<keyword evidence="3" id="KW-1185">Reference proteome</keyword>
<reference evidence="2 3" key="1">
    <citation type="submission" date="2023-04" db="EMBL/GenBank/DDBJ databases">
        <title>Bacteroides pacosi sp. nov., isolated from the fecal material of an alpaca.</title>
        <authorList>
            <person name="Miller S."/>
            <person name="Hendry M."/>
            <person name="King J."/>
            <person name="Sankaranarayanan K."/>
            <person name="Lawson P.A."/>
        </authorList>
    </citation>
    <scope>NUCLEOTIDE SEQUENCE [LARGE SCALE GENOMIC DNA]</scope>
    <source>
        <strain evidence="2 3">A2-P53</strain>
    </source>
</reference>
<sequence>MEDKKYITQNQLDIDFVEKEDINGEMDADVITKPFNPNDIDVDIATVNLGSVIEQLENEEIELQPDFQRAADVWDNTKKSRLIESILLGLPLPSFYFSEDSATKKLSVIDGLQRLCAIRDFILKGKDKEENDNKLEDENPLVLQNLQFLKNFEGKTYSELERPDVRRIKALKITMNILRKATPNEVKFIIFQRVNTAGEPLTQQEMRHALNQGEAASFIKELAEMDSFVKATKHSVKTKRMEDRDFANRFVAFFIGYSEYNGELDAFLNDKMGEVNRMNPEQRESIRQAFDKSMKCCYKIFGDDSFRRRLNENDSRKPISKAVYDTLSVNIAWLTNEERCKLMANADIFKEGMMELFNDKSFNSAITTGTGQKYRVELRFTRVKELIRKIIES</sequence>
<dbReference type="PANTHER" id="PTHR39639:SF1">
    <property type="entry name" value="DUF262 DOMAIN-CONTAINING PROTEIN"/>
    <property type="match status" value="1"/>
</dbReference>
<evidence type="ECO:0000313" key="2">
    <source>
        <dbReference type="EMBL" id="MDY7257949.1"/>
    </source>
</evidence>
<dbReference type="InterPro" id="IPR004919">
    <property type="entry name" value="GmrSD_N"/>
</dbReference>
<dbReference type="PANTHER" id="PTHR39639">
    <property type="entry name" value="CHROMOSOME 16, WHOLE GENOME SHOTGUN SEQUENCE"/>
    <property type="match status" value="1"/>
</dbReference>
<accession>A0ABU5HQD0</accession>
<dbReference type="Pfam" id="PF03235">
    <property type="entry name" value="GmrSD_N"/>
    <property type="match status" value="1"/>
</dbReference>
<dbReference type="Proteomes" id="UP001292913">
    <property type="component" value="Unassembled WGS sequence"/>
</dbReference>
<gene>
    <name evidence="2" type="ORF">QHG74_09490</name>
</gene>
<proteinExistence type="predicted"/>
<protein>
    <submittedName>
        <fullName evidence="2">DUF262 domain-containing protein</fullName>
    </submittedName>
</protein>